<reference evidence="2 3" key="1">
    <citation type="journal article" date="2019" name="Mol. Ecol. Resour.">
        <title>Improving Illumina assemblies with Hi-C and long reads: an example with the North African dromedary.</title>
        <authorList>
            <person name="Elbers J.P."/>
            <person name="Rogers M.F."/>
            <person name="Perelman P.L."/>
            <person name="Proskuryakova A.A."/>
            <person name="Serdyukova N.A."/>
            <person name="Johnson W.E."/>
            <person name="Horin P."/>
            <person name="Corander J."/>
            <person name="Murphy D."/>
            <person name="Burger P.A."/>
        </authorList>
    </citation>
    <scope>NUCLEOTIDE SEQUENCE [LARGE SCALE GENOMIC DNA]</scope>
    <source>
        <strain evidence="2">Drom800</strain>
        <tissue evidence="2">Blood</tissue>
    </source>
</reference>
<evidence type="ECO:0000313" key="2">
    <source>
        <dbReference type="EMBL" id="KAB1279063.1"/>
    </source>
</evidence>
<evidence type="ECO:0000313" key="3">
    <source>
        <dbReference type="Proteomes" id="UP000299084"/>
    </source>
</evidence>
<name>A0A5N4E6D4_CAMDR</name>
<proteinExistence type="predicted"/>
<keyword evidence="3" id="KW-1185">Reference proteome</keyword>
<feature type="region of interest" description="Disordered" evidence="1">
    <location>
        <begin position="1"/>
        <end position="66"/>
    </location>
</feature>
<accession>A0A5N4E6D4</accession>
<protein>
    <submittedName>
        <fullName evidence="2">P protein</fullName>
    </submittedName>
</protein>
<dbReference type="EMBL" id="JWIN03000005">
    <property type="protein sequence ID" value="KAB1279063.1"/>
    <property type="molecule type" value="Genomic_DNA"/>
</dbReference>
<evidence type="ECO:0000256" key="1">
    <source>
        <dbReference type="SAM" id="MobiDB-lite"/>
    </source>
</evidence>
<feature type="region of interest" description="Disordered" evidence="1">
    <location>
        <begin position="199"/>
        <end position="279"/>
    </location>
</feature>
<organism evidence="2 3">
    <name type="scientific">Camelus dromedarius</name>
    <name type="common">Dromedary</name>
    <name type="synonym">Arabian camel</name>
    <dbReference type="NCBI Taxonomy" id="9838"/>
    <lineage>
        <taxon>Eukaryota</taxon>
        <taxon>Metazoa</taxon>
        <taxon>Chordata</taxon>
        <taxon>Craniata</taxon>
        <taxon>Vertebrata</taxon>
        <taxon>Euteleostomi</taxon>
        <taxon>Mammalia</taxon>
        <taxon>Eutheria</taxon>
        <taxon>Laurasiatheria</taxon>
        <taxon>Artiodactyla</taxon>
        <taxon>Tylopoda</taxon>
        <taxon>Camelidae</taxon>
        <taxon>Camelus</taxon>
    </lineage>
</organism>
<dbReference type="Proteomes" id="UP000299084">
    <property type="component" value="Unassembled WGS sequence"/>
</dbReference>
<comment type="caution">
    <text evidence="2">The sequence shown here is derived from an EMBL/GenBank/DDBJ whole genome shotgun (WGS) entry which is preliminary data.</text>
</comment>
<sequence>MRLESKDGQLASGVLEMEIHQTSAPASAGRGGPGLVGPDTSNRRPQRGVRQADPLGPHPRGAAGRSCWAAVDPDLDSFLTEQRTPTMRFMGGRGGGGAHWGLGRQLGCTSSRLRMAGKLGGKRRPFVQLAYPSSPEVFTFPKSRIESRYRAWGANLEISAGQRPSPQGQEAMAVEGDPTADEAEVSTLETHLPLVNCQEREKEQPAHGQRQLTTAPSDRGNSECRQAGSQASAATLAVPPEGTQDGKEQDAGPRQLGAHRRSDFMSASVEDIVPPHRCT</sequence>
<feature type="region of interest" description="Disordered" evidence="1">
    <location>
        <begin position="159"/>
        <end position="185"/>
    </location>
</feature>
<gene>
    <name evidence="2" type="primary">P protein</name>
    <name evidence="2" type="ORF">Cadr_000006593</name>
</gene>
<dbReference type="AlphaFoldDB" id="A0A5N4E6D4"/>
<feature type="compositionally biased region" description="Polar residues" evidence="1">
    <location>
        <begin position="223"/>
        <end position="233"/>
    </location>
</feature>